<evidence type="ECO:0000256" key="7">
    <source>
        <dbReference type="ARBA" id="ARBA00022824"/>
    </source>
</evidence>
<evidence type="ECO:0000256" key="8">
    <source>
        <dbReference type="ARBA" id="ARBA00022857"/>
    </source>
</evidence>
<dbReference type="PROSITE" id="PS50156">
    <property type="entry name" value="SSD"/>
    <property type="match status" value="1"/>
</dbReference>
<accession>A0ABY7DRI6</accession>
<keyword evidence="7" id="KW-0256">Endoplasmic reticulum</keyword>
<keyword evidence="10" id="KW-0560">Oxidoreductase</keyword>
<dbReference type="SUPFAM" id="SSF55035">
    <property type="entry name" value="NAD-binding domain of HMG-CoA reductase"/>
    <property type="match status" value="1"/>
</dbReference>
<evidence type="ECO:0000313" key="15">
    <source>
        <dbReference type="Proteomes" id="UP001164746"/>
    </source>
</evidence>
<comment type="subcellular location">
    <subcellularLocation>
        <location evidence="1">Endoplasmic reticulum membrane</location>
        <topology evidence="1">Multi-pass membrane protein</topology>
    </subcellularLocation>
</comment>
<dbReference type="EMBL" id="CP111014">
    <property type="protein sequence ID" value="WAR00322.1"/>
    <property type="molecule type" value="Genomic_DNA"/>
</dbReference>
<evidence type="ECO:0000256" key="9">
    <source>
        <dbReference type="ARBA" id="ARBA00022989"/>
    </source>
</evidence>
<evidence type="ECO:0000256" key="12">
    <source>
        <dbReference type="ARBA" id="ARBA00049909"/>
    </source>
</evidence>
<keyword evidence="6" id="KW-0812">Transmembrane</keyword>
<keyword evidence="9" id="KW-1133">Transmembrane helix</keyword>
<dbReference type="PANTHER" id="PTHR10572:SF24">
    <property type="entry name" value="3-HYDROXY-3-METHYLGLUTARYL-COENZYME A REDUCTASE"/>
    <property type="match status" value="1"/>
</dbReference>
<evidence type="ECO:0000259" key="13">
    <source>
        <dbReference type="PROSITE" id="PS50156"/>
    </source>
</evidence>
<evidence type="ECO:0000256" key="5">
    <source>
        <dbReference type="ARBA" id="ARBA00016920"/>
    </source>
</evidence>
<evidence type="ECO:0000256" key="10">
    <source>
        <dbReference type="ARBA" id="ARBA00023002"/>
    </source>
</evidence>
<dbReference type="Pfam" id="PF00368">
    <property type="entry name" value="HMG-CoA_red"/>
    <property type="match status" value="1"/>
</dbReference>
<dbReference type="InterPro" id="IPR009029">
    <property type="entry name" value="HMG_CoA_Rdtase_sub-bd_dom_sf"/>
</dbReference>
<evidence type="ECO:0000256" key="3">
    <source>
        <dbReference type="ARBA" id="ARBA00007661"/>
    </source>
</evidence>
<evidence type="ECO:0000256" key="6">
    <source>
        <dbReference type="ARBA" id="ARBA00022692"/>
    </source>
</evidence>
<dbReference type="Proteomes" id="UP001164746">
    <property type="component" value="Chromosome 3"/>
</dbReference>
<keyword evidence="11" id="KW-0472">Membrane</keyword>
<comment type="catalytic activity">
    <reaction evidence="12">
        <text>(R)-mevalonate + 2 NADP(+) + CoA = (3S)-3-hydroxy-3-methylglutaryl-CoA + 2 NADPH + 2 H(+)</text>
        <dbReference type="Rhea" id="RHEA:15989"/>
        <dbReference type="ChEBI" id="CHEBI:15378"/>
        <dbReference type="ChEBI" id="CHEBI:36464"/>
        <dbReference type="ChEBI" id="CHEBI:43074"/>
        <dbReference type="ChEBI" id="CHEBI:57287"/>
        <dbReference type="ChEBI" id="CHEBI:57783"/>
        <dbReference type="ChEBI" id="CHEBI:58349"/>
        <dbReference type="EC" id="1.1.1.34"/>
    </reaction>
    <physiologicalReaction direction="right-to-left" evidence="12">
        <dbReference type="Rhea" id="RHEA:15991"/>
    </physiologicalReaction>
</comment>
<protein>
    <recommendedName>
        <fullName evidence="5">3-hydroxy-3-methylglutaryl-coenzyme A reductase</fullName>
        <ecNumber evidence="4">1.1.1.34</ecNumber>
    </recommendedName>
</protein>
<sequence length="809" mass="87113">MMGAVSKVEGPAVDTDAVAGYSVTAIDDKDTTESALSRGHNHKIEMQSLFRRHGEFCASHPLEVVVATMTLIISLMSMGATVPLDRDQACGWNYECAKAQASALAVFALSASNRAEIRTNIGQALELIGPALTLDAVVETLAIGLGTISGAQQLVTMCSFGCLSVVANYVAFMTFYPACLALVLELSLEMGPSRTGVSKYKHLVVELKQDHEANKPNPVLQRVKIIMSAGLAVVHLHSRLGTGRLVPGTSSLVDQHTETREPDLSVVQLFAVHVDYGLTLLLGMVLLIKYVLVDRHTDEFEMKHTLKLRESLSRTQLEEDVRTSFSLGGDDSDYEEVGVERESRPVQTCAIPGLSPLRRLTSIQGPRPVQECSNILKTENGVSELTDEEIKLLVSTRHIQPYMLEKTLGDSERGVSIRRQIITDKIKQDEAMDKLPYSNYEYSYVNGACCENVVGYMPVPVGVAGPLLLDGHEYMVPMATTEGCLVASTNRGCRALSQSGGVQSVLLGDGMCRGPVVRFPSARKACELKLWLEKTDSFDRLSEVFSTTSRIEGRGKSVVCDAVIPGPVVQSMLKTTVKDLVELNINKNLIGSAMAGSIGGFNAHAANIVTAMFIATGQDPAQVVASSNCITLMEVTGEKSEDLYISCSMPSLEMLGVQGSCDSAPGNNAQQLARVVCATVLAGELSLMAALAAGHLVRSHLRHNRSSINMQGSFQSSSCLSKSIAADMQDLRSTLIQNSANIDCKQSPREQNQKMSNNSVLADTCKRGADNIRTCENGKISTNGGRHRISVDTDENGGKDFGACINNVS</sequence>
<dbReference type="Pfam" id="PF12349">
    <property type="entry name" value="Sterol-sensing"/>
    <property type="match status" value="1"/>
</dbReference>
<dbReference type="InterPro" id="IPR053958">
    <property type="entry name" value="HMGCR/SNAP/NPC1-like_SSD"/>
</dbReference>
<dbReference type="InterPro" id="IPR023074">
    <property type="entry name" value="HMG_CoA_Rdtase_cat_sf"/>
</dbReference>
<evidence type="ECO:0000256" key="1">
    <source>
        <dbReference type="ARBA" id="ARBA00004477"/>
    </source>
</evidence>
<dbReference type="Gene3D" id="3.90.770.10">
    <property type="entry name" value="3-hydroxy-3-methylglutaryl-coenzyme A Reductase, Chain A, domain 2"/>
    <property type="match status" value="2"/>
</dbReference>
<name>A0ABY7DRI6_MYAAR</name>
<dbReference type="InterPro" id="IPR004554">
    <property type="entry name" value="HMG_CoA_Rdtase_eu_arc"/>
</dbReference>
<keyword evidence="8" id="KW-0521">NADP</keyword>
<dbReference type="InterPro" id="IPR023282">
    <property type="entry name" value="HMG_CoA_Rdtase_N"/>
</dbReference>
<dbReference type="PROSITE" id="PS50065">
    <property type="entry name" value="HMG_COA_REDUCTASE_4"/>
    <property type="match status" value="1"/>
</dbReference>
<evidence type="ECO:0000256" key="11">
    <source>
        <dbReference type="ARBA" id="ARBA00023136"/>
    </source>
</evidence>
<dbReference type="InterPro" id="IPR000731">
    <property type="entry name" value="SSD"/>
</dbReference>
<dbReference type="PROSITE" id="PS01192">
    <property type="entry name" value="HMG_COA_REDUCTASE_3"/>
    <property type="match status" value="1"/>
</dbReference>
<dbReference type="Gene3D" id="1.10.3270.10">
    <property type="entry name" value="HMGR, N-terminal domain"/>
    <property type="match status" value="1"/>
</dbReference>
<dbReference type="InterPro" id="IPR009023">
    <property type="entry name" value="HMG_CoA_Rdtase_NAD(P)-bd_sf"/>
</dbReference>
<evidence type="ECO:0000256" key="4">
    <source>
        <dbReference type="ARBA" id="ARBA00012999"/>
    </source>
</evidence>
<proteinExistence type="inferred from homology"/>
<dbReference type="InterPro" id="IPR023076">
    <property type="entry name" value="HMG_CoA_Rdtase_CS"/>
</dbReference>
<organism evidence="14 15">
    <name type="scientific">Mya arenaria</name>
    <name type="common">Soft-shell clam</name>
    <dbReference type="NCBI Taxonomy" id="6604"/>
    <lineage>
        <taxon>Eukaryota</taxon>
        <taxon>Metazoa</taxon>
        <taxon>Spiralia</taxon>
        <taxon>Lophotrochozoa</taxon>
        <taxon>Mollusca</taxon>
        <taxon>Bivalvia</taxon>
        <taxon>Autobranchia</taxon>
        <taxon>Heteroconchia</taxon>
        <taxon>Euheterodonta</taxon>
        <taxon>Imparidentia</taxon>
        <taxon>Neoheterodontei</taxon>
        <taxon>Myida</taxon>
        <taxon>Myoidea</taxon>
        <taxon>Myidae</taxon>
        <taxon>Mya</taxon>
    </lineage>
</organism>
<dbReference type="PANTHER" id="PTHR10572">
    <property type="entry name" value="3-HYDROXY-3-METHYLGLUTARYL-COENZYME A REDUCTASE"/>
    <property type="match status" value="1"/>
</dbReference>
<dbReference type="SUPFAM" id="SSF56542">
    <property type="entry name" value="Substrate-binding domain of HMG-CoA reductase"/>
    <property type="match status" value="1"/>
</dbReference>
<comment type="similarity">
    <text evidence="3">Belongs to the HMG-CoA reductase family.</text>
</comment>
<evidence type="ECO:0000256" key="2">
    <source>
        <dbReference type="ARBA" id="ARBA00005084"/>
    </source>
</evidence>
<dbReference type="PRINTS" id="PR00071">
    <property type="entry name" value="HMGCOARDTASE"/>
</dbReference>
<comment type="pathway">
    <text evidence="2">Metabolic intermediate biosynthesis; (R)-mevalonate biosynthesis; (R)-mevalonate from acetyl-CoA: step 3/3.</text>
</comment>
<reference evidence="14" key="1">
    <citation type="submission" date="2022-11" db="EMBL/GenBank/DDBJ databases">
        <title>Centuries of genome instability and evolution in soft-shell clam transmissible cancer (bioRxiv).</title>
        <authorList>
            <person name="Hart S.F.M."/>
            <person name="Yonemitsu M.A."/>
            <person name="Giersch R.M."/>
            <person name="Beal B.F."/>
            <person name="Arriagada G."/>
            <person name="Davis B.W."/>
            <person name="Ostrander E.A."/>
            <person name="Goff S.P."/>
            <person name="Metzger M.J."/>
        </authorList>
    </citation>
    <scope>NUCLEOTIDE SEQUENCE</scope>
    <source>
        <strain evidence="14">MELC-2E11</strain>
        <tissue evidence="14">Siphon/mantle</tissue>
    </source>
</reference>
<feature type="domain" description="SSD" evidence="13">
    <location>
        <begin position="104"/>
        <end position="182"/>
    </location>
</feature>
<dbReference type="EC" id="1.1.1.34" evidence="4"/>
<keyword evidence="15" id="KW-1185">Reference proteome</keyword>
<gene>
    <name evidence="14" type="ORF">MAR_024694</name>
</gene>
<dbReference type="CDD" id="cd00643">
    <property type="entry name" value="HMG-CoA_reductase_classI"/>
    <property type="match status" value="1"/>
</dbReference>
<evidence type="ECO:0000313" key="14">
    <source>
        <dbReference type="EMBL" id="WAR00322.1"/>
    </source>
</evidence>
<dbReference type="InterPro" id="IPR002202">
    <property type="entry name" value="HMG_CoA_Rdtase"/>
</dbReference>